<evidence type="ECO:0000313" key="1">
    <source>
        <dbReference type="EMBL" id="QTD46161.1"/>
    </source>
</evidence>
<organism evidence="1 2">
    <name type="scientific">Ottowia testudinis</name>
    <dbReference type="NCBI Taxonomy" id="2816950"/>
    <lineage>
        <taxon>Bacteria</taxon>
        <taxon>Pseudomonadati</taxon>
        <taxon>Pseudomonadota</taxon>
        <taxon>Betaproteobacteria</taxon>
        <taxon>Burkholderiales</taxon>
        <taxon>Comamonadaceae</taxon>
        <taxon>Ottowia</taxon>
    </lineage>
</organism>
<evidence type="ECO:0000313" key="2">
    <source>
        <dbReference type="Proteomes" id="UP000663903"/>
    </source>
</evidence>
<dbReference type="KEGG" id="otd:J1M35_04445"/>
<dbReference type="RefSeq" id="WP_208010060.1">
    <property type="nucleotide sequence ID" value="NZ_CP071796.1"/>
</dbReference>
<name>A0A975CHZ3_9BURK</name>
<proteinExistence type="predicted"/>
<dbReference type="AlphaFoldDB" id="A0A975CHZ3"/>
<protein>
    <submittedName>
        <fullName evidence="1">Uncharacterized protein</fullName>
    </submittedName>
</protein>
<gene>
    <name evidence="1" type="ORF">J1M35_04445</name>
</gene>
<sequence length="139" mass="14989">MSYLFTDNDFQALESVRQQLGFVASLAAVAMGNPQLLCTSEELYHFVEAQGQAIQAALDAAQARADARGQGQPMLGWDWVHALRIAAGDQLHTPRGIEERITKQLTDAAAADPDMQHVLDEWRKVLAGCDGLAEPAGAS</sequence>
<reference evidence="1" key="1">
    <citation type="submission" date="2021-03" db="EMBL/GenBank/DDBJ databases">
        <title>Ottowia sp. 27C isolated from the cloaca of a Giant Asian pond turtle (Heosemys grandis).</title>
        <authorList>
            <person name="Spergser J."/>
            <person name="Busse H.-J."/>
        </authorList>
    </citation>
    <scope>NUCLEOTIDE SEQUENCE</scope>
    <source>
        <strain evidence="1">27C</strain>
    </source>
</reference>
<accession>A0A975CHZ3</accession>
<dbReference type="Proteomes" id="UP000663903">
    <property type="component" value="Chromosome"/>
</dbReference>
<keyword evidence="2" id="KW-1185">Reference proteome</keyword>
<dbReference type="EMBL" id="CP071796">
    <property type="protein sequence ID" value="QTD46161.1"/>
    <property type="molecule type" value="Genomic_DNA"/>
</dbReference>